<comment type="caution">
    <text evidence="3">The sequence shown here is derived from an EMBL/GenBank/DDBJ whole genome shotgun (WGS) entry which is preliminary data.</text>
</comment>
<reference evidence="3 4" key="1">
    <citation type="journal article" date="2020" name="Genome Biol. Evol.">
        <title>Comparative genomics of Sclerotiniaceae.</title>
        <authorList>
            <person name="Valero Jimenez C.A."/>
            <person name="Steentjes M."/>
            <person name="Scholten O.E."/>
            <person name="Van Kan J.A.L."/>
        </authorList>
    </citation>
    <scope>NUCLEOTIDE SEQUENCE [LARGE SCALE GENOMIC DNA]</scope>
    <source>
        <strain evidence="3 4">B1</strain>
    </source>
</reference>
<dbReference type="RefSeq" id="XP_038813929.1">
    <property type="nucleotide sequence ID" value="XM_038950190.1"/>
</dbReference>
<proteinExistence type="predicted"/>
<evidence type="ECO:0000313" key="4">
    <source>
        <dbReference type="Proteomes" id="UP000783213"/>
    </source>
</evidence>
<feature type="coiled-coil region" evidence="1">
    <location>
        <begin position="46"/>
        <end position="101"/>
    </location>
</feature>
<name>A0ABQ7IXJ4_9HELO</name>
<dbReference type="Proteomes" id="UP000783213">
    <property type="component" value="Unassembled WGS sequence"/>
</dbReference>
<organism evidence="3 4">
    <name type="scientific">Botrytis deweyae</name>
    <dbReference type="NCBI Taxonomy" id="2478750"/>
    <lineage>
        <taxon>Eukaryota</taxon>
        <taxon>Fungi</taxon>
        <taxon>Dikarya</taxon>
        <taxon>Ascomycota</taxon>
        <taxon>Pezizomycotina</taxon>
        <taxon>Leotiomycetes</taxon>
        <taxon>Helotiales</taxon>
        <taxon>Sclerotiniaceae</taxon>
        <taxon>Botrytis</taxon>
    </lineage>
</organism>
<dbReference type="EMBL" id="RCSX01000004">
    <property type="protein sequence ID" value="KAF7936351.1"/>
    <property type="molecule type" value="Genomic_DNA"/>
</dbReference>
<accession>A0ABQ7IXJ4</accession>
<dbReference type="GeneID" id="62229344"/>
<evidence type="ECO:0000256" key="1">
    <source>
        <dbReference type="SAM" id="Coils"/>
    </source>
</evidence>
<gene>
    <name evidence="3" type="ORF">EAE98_002570</name>
</gene>
<keyword evidence="1" id="KW-0175">Coiled coil</keyword>
<evidence type="ECO:0000313" key="3">
    <source>
        <dbReference type="EMBL" id="KAF7936351.1"/>
    </source>
</evidence>
<evidence type="ECO:0000256" key="2">
    <source>
        <dbReference type="SAM" id="MobiDB-lite"/>
    </source>
</evidence>
<keyword evidence="4" id="KW-1185">Reference proteome</keyword>
<feature type="region of interest" description="Disordered" evidence="2">
    <location>
        <begin position="138"/>
        <end position="157"/>
    </location>
</feature>
<protein>
    <submittedName>
        <fullName evidence="3">Uncharacterized protein</fullName>
    </submittedName>
</protein>
<sequence length="157" mass="18215">MSTINLPLKRTALEMVRETELDGPLQKVREALIGCQNYINSRTRGLEYLERIVMDIKSKIEREEEEIRRIEEKLVIRRKDLRCAEQALEEYRAETSGLKEKEKLLLVAQGRGEEFLKRLLKAGKVELDAMIQRGLDEAESSSKKRIKVESKENKGDV</sequence>